<keyword evidence="2" id="KW-1185">Reference proteome</keyword>
<dbReference type="AlphaFoldDB" id="A0A1E2S3F0"/>
<proteinExistence type="predicted"/>
<organism evidence="1 2">
    <name type="scientific">Methyloligella halotolerans</name>
    <dbReference type="NCBI Taxonomy" id="1177755"/>
    <lineage>
        <taxon>Bacteria</taxon>
        <taxon>Pseudomonadati</taxon>
        <taxon>Pseudomonadota</taxon>
        <taxon>Alphaproteobacteria</taxon>
        <taxon>Hyphomicrobiales</taxon>
        <taxon>Hyphomicrobiaceae</taxon>
        <taxon>Methyloligella</taxon>
    </lineage>
</organism>
<comment type="caution">
    <text evidence="1">The sequence shown here is derived from an EMBL/GenBank/DDBJ whole genome shotgun (WGS) entry which is preliminary data.</text>
</comment>
<protein>
    <submittedName>
        <fullName evidence="1">Uncharacterized protein</fullName>
    </submittedName>
</protein>
<dbReference type="EMBL" id="MASI01000001">
    <property type="protein sequence ID" value="ODA68971.1"/>
    <property type="molecule type" value="Genomic_DNA"/>
</dbReference>
<dbReference type="RefSeq" id="WP_069094160.1">
    <property type="nucleotide sequence ID" value="NZ_MASI01000001.1"/>
</dbReference>
<sequence length="174" mass="18659">MTHLISASRILSGAVVLGGLALLAPALSGCSGGDPFCEDLNQIADEAKLDFVHLGAEKLPAGESNSVSQADGTITLPGMRRCYVTNDSGLMSYDCEVSFETKEEATAQMKEVGDKIVDCFDEVEADLRESSVEGVEDTHFTIPHTKADVPVAMDLQLFEHATYIVSLSIYRNGK</sequence>
<accession>A0A1E2S3F0</accession>
<name>A0A1E2S3F0_9HYPH</name>
<evidence type="ECO:0000313" key="2">
    <source>
        <dbReference type="Proteomes" id="UP000095087"/>
    </source>
</evidence>
<evidence type="ECO:0000313" key="1">
    <source>
        <dbReference type="EMBL" id="ODA68971.1"/>
    </source>
</evidence>
<reference evidence="1 2" key="1">
    <citation type="submission" date="2016-07" db="EMBL/GenBank/DDBJ databases">
        <title>Draft genome sequence of Methyloligella halotolerans C2T (VKM B-2706T=CCUG 61687T=DSM 25045T), a halotolerant polyhydroxybutyrate accumulating methylotroph.</title>
        <authorList>
            <person name="Vasilenko O.V."/>
            <person name="Doronina N.V."/>
            <person name="Poroshina M.N."/>
            <person name="Tarlachkov S.V."/>
            <person name="Trotsenko Y.A."/>
        </authorList>
    </citation>
    <scope>NUCLEOTIDE SEQUENCE [LARGE SCALE GENOMIC DNA]</scope>
    <source>
        <strain evidence="1 2">VKM B-2706</strain>
    </source>
</reference>
<gene>
    <name evidence="1" type="ORF">A7A08_00806</name>
</gene>
<dbReference type="Proteomes" id="UP000095087">
    <property type="component" value="Unassembled WGS sequence"/>
</dbReference>